<evidence type="ECO:0000256" key="1">
    <source>
        <dbReference type="ARBA" id="ARBA00005059"/>
    </source>
</evidence>
<evidence type="ECO:0000259" key="16">
    <source>
        <dbReference type="Pfam" id="PF01488"/>
    </source>
</evidence>
<evidence type="ECO:0000256" key="13">
    <source>
        <dbReference type="PIRSR" id="PIRSR000445-4"/>
    </source>
</evidence>
<dbReference type="EMBL" id="FNZK01000001">
    <property type="protein sequence ID" value="SEI86896.1"/>
    <property type="molecule type" value="Genomic_DNA"/>
</dbReference>
<dbReference type="InterPro" id="IPR015895">
    <property type="entry name" value="4pyrrol_synth_GluRdtase_N"/>
</dbReference>
<feature type="binding site" evidence="9 11">
    <location>
        <position position="119"/>
    </location>
    <ligand>
        <name>substrate</name>
    </ligand>
</feature>
<evidence type="ECO:0000256" key="4">
    <source>
        <dbReference type="ARBA" id="ARBA00022857"/>
    </source>
</evidence>
<evidence type="ECO:0000256" key="7">
    <source>
        <dbReference type="ARBA" id="ARBA00047464"/>
    </source>
</evidence>
<proteinExistence type="inferred from homology"/>
<dbReference type="Pfam" id="PF05201">
    <property type="entry name" value="GlutR_N"/>
    <property type="match status" value="1"/>
</dbReference>
<dbReference type="InterPro" id="IPR006151">
    <property type="entry name" value="Shikm_DH/Glu-tRNA_Rdtase"/>
</dbReference>
<dbReference type="CDD" id="cd05213">
    <property type="entry name" value="NAD_bind_Glutamyl_tRNA_reduct"/>
    <property type="match status" value="1"/>
</dbReference>
<dbReference type="FunFam" id="3.40.50.720:FF:000031">
    <property type="entry name" value="Glutamyl-tRNA reductase"/>
    <property type="match status" value="1"/>
</dbReference>
<feature type="binding site" evidence="9 12">
    <location>
        <begin position="188"/>
        <end position="193"/>
    </location>
    <ligand>
        <name>NADP(+)</name>
        <dbReference type="ChEBI" id="CHEBI:58349"/>
    </ligand>
</feature>
<dbReference type="AlphaFoldDB" id="A0A1H6U5X8"/>
<feature type="binding site" evidence="9 11">
    <location>
        <position position="108"/>
    </location>
    <ligand>
        <name>substrate</name>
    </ligand>
</feature>
<dbReference type="InterPro" id="IPR036343">
    <property type="entry name" value="GluRdtase_N_sf"/>
</dbReference>
<evidence type="ECO:0000256" key="11">
    <source>
        <dbReference type="PIRSR" id="PIRSR000445-2"/>
    </source>
</evidence>
<dbReference type="InterPro" id="IPR000343">
    <property type="entry name" value="4pyrrol_synth_GluRdtase"/>
</dbReference>
<dbReference type="Gene3D" id="3.30.460.30">
    <property type="entry name" value="Glutamyl-tRNA reductase, N-terminal domain"/>
    <property type="match status" value="1"/>
</dbReference>
<gene>
    <name evidence="9" type="primary">hemA</name>
    <name evidence="18" type="ORF">SAMN05660742_101290</name>
</gene>
<dbReference type="Gene3D" id="3.40.50.720">
    <property type="entry name" value="NAD(P)-binding Rossmann-like Domain"/>
    <property type="match status" value="1"/>
</dbReference>
<evidence type="ECO:0000259" key="17">
    <source>
        <dbReference type="Pfam" id="PF05201"/>
    </source>
</evidence>
<feature type="domain" description="Tetrapyrrole biosynthesis glutamyl-tRNA reductase dimerisation" evidence="15">
    <location>
        <begin position="319"/>
        <end position="418"/>
    </location>
</feature>
<evidence type="ECO:0000313" key="18">
    <source>
        <dbReference type="EMBL" id="SEI86896.1"/>
    </source>
</evidence>
<dbReference type="STRING" id="84035.SAMN05660742_101290"/>
<evidence type="ECO:0000259" key="15">
    <source>
        <dbReference type="Pfam" id="PF00745"/>
    </source>
</evidence>
<evidence type="ECO:0000313" key="19">
    <source>
        <dbReference type="Proteomes" id="UP000199662"/>
    </source>
</evidence>
<dbReference type="PROSITE" id="PS00747">
    <property type="entry name" value="GLUTR"/>
    <property type="match status" value="1"/>
</dbReference>
<dbReference type="Pfam" id="PF01488">
    <property type="entry name" value="Shikimate_DH"/>
    <property type="match status" value="1"/>
</dbReference>
<dbReference type="InterPro" id="IPR036291">
    <property type="entry name" value="NAD(P)-bd_dom_sf"/>
</dbReference>
<dbReference type="SUPFAM" id="SSF69742">
    <property type="entry name" value="Glutamyl tRNA-reductase catalytic, N-terminal domain"/>
    <property type="match status" value="1"/>
</dbReference>
<feature type="site" description="Important for activity" evidence="9 13">
    <location>
        <position position="98"/>
    </location>
</feature>
<dbReference type="EC" id="1.2.1.70" evidence="3 9"/>
<evidence type="ECO:0000256" key="10">
    <source>
        <dbReference type="PIRSR" id="PIRSR000445-1"/>
    </source>
</evidence>
<keyword evidence="5 9" id="KW-0560">Oxidoreductase</keyword>
<dbReference type="HAMAP" id="MF_00087">
    <property type="entry name" value="Glu_tRNA_reductase"/>
    <property type="match status" value="1"/>
</dbReference>
<evidence type="ECO:0000256" key="12">
    <source>
        <dbReference type="PIRSR" id="PIRSR000445-3"/>
    </source>
</evidence>
<comment type="similarity">
    <text evidence="2 9 14">Belongs to the glutamyl-tRNA reductase family.</text>
</comment>
<dbReference type="FunFam" id="3.30.460.30:FF:000001">
    <property type="entry name" value="Glutamyl-tRNA reductase"/>
    <property type="match status" value="1"/>
</dbReference>
<comment type="domain">
    <text evidence="9">Possesses an unusual extended V-shaped dimeric structure with each monomer consisting of three distinct domains arranged along a curved 'spinal' alpha-helix. The N-terminal catalytic domain specifically recognizes the glutamate moiety of the substrate. The second domain is the NADPH-binding domain, and the third C-terminal domain is responsible for dimerization.</text>
</comment>
<dbReference type="NCBIfam" id="TIGR01035">
    <property type="entry name" value="hemA"/>
    <property type="match status" value="1"/>
</dbReference>
<evidence type="ECO:0000256" key="14">
    <source>
        <dbReference type="RuleBase" id="RU000584"/>
    </source>
</evidence>
<comment type="pathway">
    <text evidence="1 9 14">Porphyrin-containing compound metabolism; protoporphyrin-IX biosynthesis; 5-aminolevulinate from L-glutamyl-tRNA(Glu): step 1/2.</text>
</comment>
<dbReference type="Pfam" id="PF00745">
    <property type="entry name" value="GlutR_dimer"/>
    <property type="match status" value="1"/>
</dbReference>
<evidence type="ECO:0000256" key="3">
    <source>
        <dbReference type="ARBA" id="ARBA00012970"/>
    </source>
</evidence>
<protein>
    <recommendedName>
        <fullName evidence="8 9">Glutamyl-tRNA reductase</fullName>
        <shortName evidence="9">GluTR</shortName>
        <ecNumber evidence="3 9">1.2.1.70</ecNumber>
    </recommendedName>
</protein>
<dbReference type="GO" id="GO:0019353">
    <property type="term" value="P:protoporphyrinogen IX biosynthetic process from glutamate"/>
    <property type="evidence" value="ECO:0007669"/>
    <property type="project" value="TreeGrafter"/>
</dbReference>
<comment type="function">
    <text evidence="9">Catalyzes the NADPH-dependent reduction of glutamyl-tRNA(Glu) to glutamate 1-semialdehyde (GSA).</text>
</comment>
<evidence type="ECO:0000256" key="5">
    <source>
        <dbReference type="ARBA" id="ARBA00023002"/>
    </source>
</evidence>
<dbReference type="SUPFAM" id="SSF69075">
    <property type="entry name" value="Glutamyl tRNA-reductase dimerization domain"/>
    <property type="match status" value="1"/>
</dbReference>
<dbReference type="UniPathway" id="UPA00251">
    <property type="reaction ID" value="UER00316"/>
</dbReference>
<dbReference type="PIRSF" id="PIRSF000445">
    <property type="entry name" value="4pyrrol_synth_GluRdtase"/>
    <property type="match status" value="1"/>
</dbReference>
<feature type="active site" description="Nucleophile" evidence="9 10">
    <location>
        <position position="50"/>
    </location>
</feature>
<evidence type="ECO:0000256" key="6">
    <source>
        <dbReference type="ARBA" id="ARBA00023244"/>
    </source>
</evidence>
<reference evidence="18 19" key="1">
    <citation type="submission" date="2016-10" db="EMBL/GenBank/DDBJ databases">
        <authorList>
            <person name="de Groot N.N."/>
        </authorList>
    </citation>
    <scope>NUCLEOTIDE SEQUENCE [LARGE SCALE GENOMIC DNA]</scope>
    <source>
        <strain evidence="18 19">DSM 2179</strain>
    </source>
</reference>
<feature type="binding site" evidence="9 11">
    <location>
        <begin position="49"/>
        <end position="52"/>
    </location>
    <ligand>
        <name>substrate</name>
    </ligand>
</feature>
<dbReference type="PANTHER" id="PTHR43013">
    <property type="entry name" value="GLUTAMYL-TRNA REDUCTASE"/>
    <property type="match status" value="1"/>
</dbReference>
<dbReference type="InterPro" id="IPR015896">
    <property type="entry name" value="4pyrrol_synth_GluRdtase_dimer"/>
</dbReference>
<name>A0A1H6U5X8_9FIRM</name>
<dbReference type="GO" id="GO:0050661">
    <property type="term" value="F:NADP binding"/>
    <property type="evidence" value="ECO:0007669"/>
    <property type="project" value="InterPro"/>
</dbReference>
<dbReference type="PANTHER" id="PTHR43013:SF1">
    <property type="entry name" value="GLUTAMYL-TRNA REDUCTASE"/>
    <property type="match status" value="1"/>
</dbReference>
<keyword evidence="6 9" id="KW-0627">Porphyrin biosynthesis</keyword>
<dbReference type="Proteomes" id="UP000199662">
    <property type="component" value="Unassembled WGS sequence"/>
</dbReference>
<evidence type="ECO:0000256" key="2">
    <source>
        <dbReference type="ARBA" id="ARBA00005916"/>
    </source>
</evidence>
<dbReference type="InterPro" id="IPR036453">
    <property type="entry name" value="GluRdtase_dimer_dom_sf"/>
</dbReference>
<organism evidence="18 19">
    <name type="scientific">Propionispira arboris</name>
    <dbReference type="NCBI Taxonomy" id="84035"/>
    <lineage>
        <taxon>Bacteria</taxon>
        <taxon>Bacillati</taxon>
        <taxon>Bacillota</taxon>
        <taxon>Negativicutes</taxon>
        <taxon>Selenomonadales</taxon>
        <taxon>Selenomonadaceae</taxon>
        <taxon>Propionispira</taxon>
    </lineage>
</organism>
<comment type="miscellaneous">
    <text evidence="9">During catalysis, the active site Cys acts as a nucleophile attacking the alpha-carbonyl group of tRNA-bound glutamate with the formation of a thioester intermediate between enzyme and glutamate, and the concomitant release of tRNA(Glu). The thioester intermediate is finally reduced by direct hydride transfer from NADPH, to form the product GSA.</text>
</comment>
<comment type="subunit">
    <text evidence="9">Homodimer.</text>
</comment>
<dbReference type="InterPro" id="IPR018214">
    <property type="entry name" value="GluRdtase_CS"/>
</dbReference>
<comment type="catalytic activity">
    <reaction evidence="7 9 14">
        <text>(S)-4-amino-5-oxopentanoate + tRNA(Glu) + NADP(+) = L-glutamyl-tRNA(Glu) + NADPH + H(+)</text>
        <dbReference type="Rhea" id="RHEA:12344"/>
        <dbReference type="Rhea" id="RHEA-COMP:9663"/>
        <dbReference type="Rhea" id="RHEA-COMP:9680"/>
        <dbReference type="ChEBI" id="CHEBI:15378"/>
        <dbReference type="ChEBI" id="CHEBI:57501"/>
        <dbReference type="ChEBI" id="CHEBI:57783"/>
        <dbReference type="ChEBI" id="CHEBI:58349"/>
        <dbReference type="ChEBI" id="CHEBI:78442"/>
        <dbReference type="ChEBI" id="CHEBI:78520"/>
        <dbReference type="EC" id="1.2.1.70"/>
    </reaction>
</comment>
<dbReference type="GO" id="GO:0008883">
    <property type="term" value="F:glutamyl-tRNA reductase activity"/>
    <property type="evidence" value="ECO:0007669"/>
    <property type="project" value="UniProtKB-UniRule"/>
</dbReference>
<feature type="domain" description="Quinate/shikimate 5-dehydrogenase/glutamyl-tRNA reductase" evidence="16">
    <location>
        <begin position="170"/>
        <end position="305"/>
    </location>
</feature>
<evidence type="ECO:0000256" key="8">
    <source>
        <dbReference type="ARBA" id="ARBA00068659"/>
    </source>
</evidence>
<keyword evidence="4 9" id="KW-0521">NADP</keyword>
<evidence type="ECO:0000256" key="9">
    <source>
        <dbReference type="HAMAP-Rule" id="MF_00087"/>
    </source>
</evidence>
<sequence length="437" mass="49765">MQLIVLGLNHKTAPVDVRERFSIPEEKIRRGLRHIDEYDAMNEVVILSTCNRSEVYAVVEDADEDLPMLKQFLFDLAGNEEDIDDYLFYYGGEECISHLFEVSSSLDSLVIGEGQILSQVKKAYAIAREEGTTSTVLNTLFHRAIATGKRVRTETRIAYNAVSVSYAAVELAKNIFGDLTKARVLLLGAGQMGELTAQHLVDKGVEKVYVANRSYERAAELAEKFHGEPVVFEQAMKQAVGVDIIITSTGAPHYIVNTWETQQLMTKRKGRQIVFIDIAVPRDVEPEVADIKGVQLYNIDDLEAVVDENIKVREQEAEQARDIIEEEVYELVNKFRYLSFRPVMALLADKADRIRCREVKRAMAKLSDITPDQRKVMENMTKMIVRKLLREPMTKINGSAGSANEQYYIDAMRNLFKLDTVREQSSEEKHHYRYAQQ</sequence>
<keyword evidence="19" id="KW-1185">Reference proteome</keyword>
<feature type="domain" description="Glutamyl-tRNA reductase N-terminal" evidence="17">
    <location>
        <begin position="6"/>
        <end position="155"/>
    </location>
</feature>
<dbReference type="SUPFAM" id="SSF51735">
    <property type="entry name" value="NAD(P)-binding Rossmann-fold domains"/>
    <property type="match status" value="1"/>
</dbReference>
<feature type="binding site" evidence="9 11">
    <location>
        <begin position="113"/>
        <end position="115"/>
    </location>
    <ligand>
        <name>substrate</name>
    </ligand>
</feature>
<accession>A0A1H6U5X8</accession>
<dbReference type="RefSeq" id="WP_019552020.1">
    <property type="nucleotide sequence ID" value="NZ_FNZK01000001.1"/>
</dbReference>